<feature type="compositionally biased region" description="Low complexity" evidence="1">
    <location>
        <begin position="22"/>
        <end position="42"/>
    </location>
</feature>
<dbReference type="EMBL" id="JAATIQ010000033">
    <property type="protein sequence ID" value="KAF4397523.1"/>
    <property type="molecule type" value="Genomic_DNA"/>
</dbReference>
<accession>A0A7J6HQG7</accession>
<evidence type="ECO:0000313" key="5">
    <source>
        <dbReference type="Proteomes" id="UP000583929"/>
    </source>
</evidence>
<dbReference type="Proteomes" id="UP000525078">
    <property type="component" value="Unassembled WGS sequence"/>
</dbReference>
<dbReference type="PANTHER" id="PTHR36030">
    <property type="entry name" value="CALMODULIN-BINDING DOMAIN-CONTAINING PROTEIN"/>
    <property type="match status" value="1"/>
</dbReference>
<organism evidence="3 5">
    <name type="scientific">Cannabis sativa</name>
    <name type="common">Hemp</name>
    <name type="synonym">Marijuana</name>
    <dbReference type="NCBI Taxonomy" id="3483"/>
    <lineage>
        <taxon>Eukaryota</taxon>
        <taxon>Viridiplantae</taxon>
        <taxon>Streptophyta</taxon>
        <taxon>Embryophyta</taxon>
        <taxon>Tracheophyta</taxon>
        <taxon>Spermatophyta</taxon>
        <taxon>Magnoliopsida</taxon>
        <taxon>eudicotyledons</taxon>
        <taxon>Gunneridae</taxon>
        <taxon>Pentapetalae</taxon>
        <taxon>rosids</taxon>
        <taxon>fabids</taxon>
        <taxon>Rosales</taxon>
        <taxon>Cannabaceae</taxon>
        <taxon>Cannabis</taxon>
    </lineage>
</organism>
<feature type="region of interest" description="Disordered" evidence="1">
    <location>
        <begin position="1"/>
        <end position="58"/>
    </location>
</feature>
<evidence type="ECO:0000256" key="1">
    <source>
        <dbReference type="SAM" id="MobiDB-lite"/>
    </source>
</evidence>
<dbReference type="EMBL" id="JAATIP010000044">
    <property type="protein sequence ID" value="KAF4385716.1"/>
    <property type="molecule type" value="Genomic_DNA"/>
</dbReference>
<evidence type="ECO:0000313" key="4">
    <source>
        <dbReference type="Proteomes" id="UP000525078"/>
    </source>
</evidence>
<dbReference type="Proteomes" id="UP000583929">
    <property type="component" value="Unassembled WGS sequence"/>
</dbReference>
<evidence type="ECO:0000313" key="2">
    <source>
        <dbReference type="EMBL" id="KAF4385716.1"/>
    </source>
</evidence>
<reference evidence="4 5" key="1">
    <citation type="journal article" date="2020" name="bioRxiv">
        <title>Sequence and annotation of 42 cannabis genomes reveals extensive copy number variation in cannabinoid synthesis and pathogen resistance genes.</title>
        <authorList>
            <person name="Mckernan K.J."/>
            <person name="Helbert Y."/>
            <person name="Kane L.T."/>
            <person name="Ebling H."/>
            <person name="Zhang L."/>
            <person name="Liu B."/>
            <person name="Eaton Z."/>
            <person name="Mclaughlin S."/>
            <person name="Kingan S."/>
            <person name="Baybayan P."/>
            <person name="Concepcion G."/>
            <person name="Jordan M."/>
            <person name="Riva A."/>
            <person name="Barbazuk W."/>
            <person name="Harkins T."/>
        </authorList>
    </citation>
    <scope>NUCLEOTIDE SEQUENCE [LARGE SCALE GENOMIC DNA]</scope>
    <source>
        <strain evidence="4 5">cv. Jamaican Lion 4</strain>
        <strain evidence="3">Father</strain>
        <strain evidence="2">Mother</strain>
        <tissue evidence="3">Leaf</tissue>
    </source>
</reference>
<feature type="compositionally biased region" description="Basic residues" evidence="1">
    <location>
        <begin position="1"/>
        <end position="11"/>
    </location>
</feature>
<evidence type="ECO:0000313" key="3">
    <source>
        <dbReference type="EMBL" id="KAF4397523.1"/>
    </source>
</evidence>
<proteinExistence type="predicted"/>
<dbReference type="AlphaFoldDB" id="A0A7J6HQG7"/>
<sequence length="147" mass="16202">MESNRKRRSFMKSKLMPFYRASSKPSSNYNNNNNVNNNNNSNTLQYKVMNKPNQSSPSAASVGFLVHQEYLITQPKPKVSFVMSSHGGGGGGGGGRDSSVVQLEKLYGGVAVDEGVDSKAANYISMVQERFKLERVNSERVKCQDKS</sequence>
<keyword evidence="5" id="KW-1185">Reference proteome</keyword>
<comment type="caution">
    <text evidence="3">The sequence shown here is derived from an EMBL/GenBank/DDBJ whole genome shotgun (WGS) entry which is preliminary data.</text>
</comment>
<gene>
    <name evidence="2" type="ORF">F8388_010272</name>
    <name evidence="3" type="ORF">G4B88_027263</name>
</gene>
<dbReference type="PANTHER" id="PTHR36030:SF1">
    <property type="entry name" value="CALMODULIN-BINDING DOMAIN-CONTAINING PROTEIN"/>
    <property type="match status" value="1"/>
</dbReference>
<name>A0A7J6HQG7_CANSA</name>
<protein>
    <submittedName>
        <fullName evidence="3">Uncharacterized protein</fullName>
    </submittedName>
</protein>